<dbReference type="Proteomes" id="UP000273675">
    <property type="component" value="Unassembled WGS sequence"/>
</dbReference>
<proteinExistence type="predicted"/>
<gene>
    <name evidence="1" type="ORF">C7435_2788</name>
</gene>
<comment type="caution">
    <text evidence="1">The sequence shown here is derived from an EMBL/GenBank/DDBJ whole genome shotgun (WGS) entry which is preliminary data.</text>
</comment>
<name>A0A495D2B3_9PROT</name>
<evidence type="ECO:0000313" key="1">
    <source>
        <dbReference type="EMBL" id="RKQ95682.1"/>
    </source>
</evidence>
<dbReference type="AlphaFoldDB" id="A0A495D2B3"/>
<sequence length="49" mass="4893">MAHAMDMISRLQPTLSGPAVTGCAIDGGLGTTTMIITTTSWTRGAAGVA</sequence>
<dbReference type="EMBL" id="RBIM01000006">
    <property type="protein sequence ID" value="RKQ95682.1"/>
    <property type="molecule type" value="Genomic_DNA"/>
</dbReference>
<evidence type="ECO:0000313" key="2">
    <source>
        <dbReference type="Proteomes" id="UP000273675"/>
    </source>
</evidence>
<protein>
    <submittedName>
        <fullName evidence="1">Uncharacterized protein</fullName>
    </submittedName>
</protein>
<accession>A0A495D2B3</accession>
<organism evidence="1 2">
    <name type="scientific">Maricaulis maris</name>
    <dbReference type="NCBI Taxonomy" id="74318"/>
    <lineage>
        <taxon>Bacteria</taxon>
        <taxon>Pseudomonadati</taxon>
        <taxon>Pseudomonadota</taxon>
        <taxon>Alphaproteobacteria</taxon>
        <taxon>Maricaulales</taxon>
        <taxon>Maricaulaceae</taxon>
        <taxon>Maricaulis</taxon>
    </lineage>
</organism>
<reference evidence="1 2" key="1">
    <citation type="submission" date="2018-10" db="EMBL/GenBank/DDBJ databases">
        <title>Genomic Encyclopedia of Type Strains, Phase IV (KMG-IV): sequencing the most valuable type-strain genomes for metagenomic binning, comparative biology and taxonomic classification.</title>
        <authorList>
            <person name="Goeker M."/>
        </authorList>
    </citation>
    <scope>NUCLEOTIDE SEQUENCE [LARGE SCALE GENOMIC DNA]</scope>
    <source>
        <strain evidence="1 2">DSM 4734</strain>
    </source>
</reference>